<dbReference type="GO" id="GO:0003941">
    <property type="term" value="F:L-serine ammonia-lyase activity"/>
    <property type="evidence" value="ECO:0007669"/>
    <property type="project" value="TreeGrafter"/>
</dbReference>
<comment type="catalytic activity">
    <reaction evidence="1">
        <text>L-threonine = 2-oxobutanoate + NH4(+)</text>
        <dbReference type="Rhea" id="RHEA:22108"/>
        <dbReference type="ChEBI" id="CHEBI:16763"/>
        <dbReference type="ChEBI" id="CHEBI:28938"/>
        <dbReference type="ChEBI" id="CHEBI:57926"/>
        <dbReference type="EC" id="4.3.1.19"/>
    </reaction>
</comment>
<evidence type="ECO:0000259" key="9">
    <source>
        <dbReference type="Pfam" id="PF00291"/>
    </source>
</evidence>
<dbReference type="GO" id="GO:0006567">
    <property type="term" value="P:L-threonine catabolic process"/>
    <property type="evidence" value="ECO:0007669"/>
    <property type="project" value="TreeGrafter"/>
</dbReference>
<dbReference type="InterPro" id="IPR000634">
    <property type="entry name" value="Ser/Thr_deHydtase_PyrdxlP-BS"/>
</dbReference>
<dbReference type="GO" id="GO:0004794">
    <property type="term" value="F:threonine deaminase activity"/>
    <property type="evidence" value="ECO:0007669"/>
    <property type="project" value="UniProtKB-EC"/>
</dbReference>
<proteinExistence type="inferred from homology"/>
<evidence type="ECO:0000256" key="2">
    <source>
        <dbReference type="ARBA" id="ARBA00001933"/>
    </source>
</evidence>
<evidence type="ECO:0000256" key="1">
    <source>
        <dbReference type="ARBA" id="ARBA00001274"/>
    </source>
</evidence>
<name>A0A268NT35_SHOCL</name>
<sequence length="322" mass="33903">MDTIPVKSVWQARKRLFPYLPKTPLVYSAPLSGHCQTPVWLKLETLQPSGSFKLRGAMNVLLSMSAESRQKGVAAFSTGNHGLAVAYAAKQAKTPATIFVSEAVPTAKQAALQASGATLTVTGRSQDEAGAACIRHCQQTGQTLVPPFDDDRIIAGQGTLALELLDDLPELDTVIAGLSGGGLLSGIGLVMKHTDPTIQVAGASIVNGAAMEASLAAGHPVEVAEQPTVADSLLGGIGLDNRWTFKAVQRYVDTRVQVPEEDIAKAMAYLYEHHHLIVEGAAAIGAAALLNNSIRPKGPTAVVITGASIHPKEHRRIICPYL</sequence>
<dbReference type="GO" id="GO:0009097">
    <property type="term" value="P:isoleucine biosynthetic process"/>
    <property type="evidence" value="ECO:0007669"/>
    <property type="project" value="TreeGrafter"/>
</dbReference>
<keyword evidence="5" id="KW-0663">Pyridoxal phosphate</keyword>
<dbReference type="AlphaFoldDB" id="A0A268NT35"/>
<gene>
    <name evidence="10" type="ORF">CHH72_22240</name>
</gene>
<evidence type="ECO:0000256" key="4">
    <source>
        <dbReference type="ARBA" id="ARBA00012096"/>
    </source>
</evidence>
<protein>
    <recommendedName>
        <fullName evidence="4">threonine ammonia-lyase</fullName>
        <ecNumber evidence="4">4.3.1.19</ecNumber>
    </recommendedName>
    <alternativeName>
        <fullName evidence="8">Threonine deaminase</fullName>
    </alternativeName>
</protein>
<dbReference type="SUPFAM" id="SSF53686">
    <property type="entry name" value="Tryptophan synthase beta subunit-like PLP-dependent enzymes"/>
    <property type="match status" value="1"/>
</dbReference>
<dbReference type="InterPro" id="IPR036052">
    <property type="entry name" value="TrpB-like_PALP_sf"/>
</dbReference>
<feature type="domain" description="Tryptophan synthase beta chain-like PALP" evidence="9">
    <location>
        <begin position="21"/>
        <end position="306"/>
    </location>
</feature>
<dbReference type="PANTHER" id="PTHR48078:SF6">
    <property type="entry name" value="L-THREONINE DEHYDRATASE CATABOLIC TDCB"/>
    <property type="match status" value="1"/>
</dbReference>
<evidence type="ECO:0000256" key="8">
    <source>
        <dbReference type="ARBA" id="ARBA00031427"/>
    </source>
</evidence>
<reference evidence="10 11" key="1">
    <citation type="submission" date="2017-07" db="EMBL/GenBank/DDBJ databases">
        <title>Isolation and whole genome analysis of endospore-forming bacteria from heroin.</title>
        <authorList>
            <person name="Kalinowski J."/>
            <person name="Ahrens B."/>
            <person name="Al-Dilaimi A."/>
            <person name="Winkler A."/>
            <person name="Wibberg D."/>
            <person name="Schleenbecker U."/>
            <person name="Ruckert C."/>
            <person name="Wolfel R."/>
            <person name="Grass G."/>
        </authorList>
    </citation>
    <scope>NUCLEOTIDE SEQUENCE [LARGE SCALE GENOMIC DNA]</scope>
    <source>
        <strain evidence="10 11">7539</strain>
    </source>
</reference>
<dbReference type="Proteomes" id="UP000216207">
    <property type="component" value="Unassembled WGS sequence"/>
</dbReference>
<dbReference type="PANTHER" id="PTHR48078">
    <property type="entry name" value="THREONINE DEHYDRATASE, MITOCHONDRIAL-RELATED"/>
    <property type="match status" value="1"/>
</dbReference>
<evidence type="ECO:0000256" key="5">
    <source>
        <dbReference type="ARBA" id="ARBA00022898"/>
    </source>
</evidence>
<dbReference type="GO" id="GO:0006565">
    <property type="term" value="P:L-serine catabolic process"/>
    <property type="evidence" value="ECO:0007669"/>
    <property type="project" value="TreeGrafter"/>
</dbReference>
<dbReference type="RefSeq" id="WP_095327451.1">
    <property type="nucleotide sequence ID" value="NZ_NPCC01000056.1"/>
</dbReference>
<comment type="similarity">
    <text evidence="3">Belongs to the serine/threonine dehydratase family.</text>
</comment>
<dbReference type="InterPro" id="IPR050147">
    <property type="entry name" value="Ser/Thr_Dehydratase"/>
</dbReference>
<accession>A0A268NT35</accession>
<organism evidence="10 11">
    <name type="scientific">Shouchella clausii</name>
    <name type="common">Alkalihalobacillus clausii</name>
    <dbReference type="NCBI Taxonomy" id="79880"/>
    <lineage>
        <taxon>Bacteria</taxon>
        <taxon>Bacillati</taxon>
        <taxon>Bacillota</taxon>
        <taxon>Bacilli</taxon>
        <taxon>Bacillales</taxon>
        <taxon>Bacillaceae</taxon>
        <taxon>Shouchella</taxon>
    </lineage>
</organism>
<comment type="function">
    <text evidence="7">Catalyzes the anaerobic formation of alpha-ketobutyrate and ammonia from threonine in a two-step reaction. The first step involved a dehydration of threonine and a production of enamine intermediates (aminocrotonate), which tautomerizes to its imine form (iminobutyrate). Both intermediates are unstable and short-lived. The second step is the nonenzymatic hydrolysis of the enamine/imine intermediates to form 2-ketobutyrate and free ammonia. In the low water environment of the cell, the second step is accelerated by RidA.</text>
</comment>
<dbReference type="PROSITE" id="PS00165">
    <property type="entry name" value="DEHYDRATASE_SER_THR"/>
    <property type="match status" value="1"/>
</dbReference>
<comment type="caution">
    <text evidence="10">The sequence shown here is derived from an EMBL/GenBank/DDBJ whole genome shotgun (WGS) entry which is preliminary data.</text>
</comment>
<comment type="cofactor">
    <cofactor evidence="2">
        <name>pyridoxal 5'-phosphate</name>
        <dbReference type="ChEBI" id="CHEBI:597326"/>
    </cofactor>
</comment>
<dbReference type="EMBL" id="NPCC01000056">
    <property type="protein sequence ID" value="PAE86673.1"/>
    <property type="molecule type" value="Genomic_DNA"/>
</dbReference>
<keyword evidence="6" id="KW-0456">Lyase</keyword>
<evidence type="ECO:0000256" key="3">
    <source>
        <dbReference type="ARBA" id="ARBA00010869"/>
    </source>
</evidence>
<dbReference type="InterPro" id="IPR001926">
    <property type="entry name" value="TrpB-like_PALP"/>
</dbReference>
<dbReference type="Gene3D" id="3.40.50.1100">
    <property type="match status" value="2"/>
</dbReference>
<dbReference type="NCBIfam" id="NF005680">
    <property type="entry name" value="PRK07476.1"/>
    <property type="match status" value="1"/>
</dbReference>
<evidence type="ECO:0000313" key="11">
    <source>
        <dbReference type="Proteomes" id="UP000216207"/>
    </source>
</evidence>
<evidence type="ECO:0000256" key="6">
    <source>
        <dbReference type="ARBA" id="ARBA00023239"/>
    </source>
</evidence>
<evidence type="ECO:0000313" key="10">
    <source>
        <dbReference type="EMBL" id="PAE86673.1"/>
    </source>
</evidence>
<dbReference type="GO" id="GO:0030170">
    <property type="term" value="F:pyridoxal phosphate binding"/>
    <property type="evidence" value="ECO:0007669"/>
    <property type="project" value="InterPro"/>
</dbReference>
<dbReference type="EC" id="4.3.1.19" evidence="4"/>
<dbReference type="Pfam" id="PF00291">
    <property type="entry name" value="PALP"/>
    <property type="match status" value="1"/>
</dbReference>
<dbReference type="FunFam" id="3.40.50.1100:FF:000005">
    <property type="entry name" value="Threonine dehydratase catabolic"/>
    <property type="match status" value="1"/>
</dbReference>
<evidence type="ECO:0000256" key="7">
    <source>
        <dbReference type="ARBA" id="ARBA00025527"/>
    </source>
</evidence>